<feature type="region of interest" description="Disordered" evidence="1">
    <location>
        <begin position="1"/>
        <end position="201"/>
    </location>
</feature>
<sequence>MQEGSCTREGLPGCTRPWRLRPAKKKKDEERKGRSSLREQSKSSKPWRPPSSHTRNNARRGLAARVSQNRGSLRPAARLPSRASPTHRLAPTRSRRLRPARPRLAPLPPSFHTAPASHQPSLPGPPRPQRTSVRPPHNSGARPQGPRLTTPTPGFTPGLCLAKPRQTEGETAGEGKQREEADGGGEQTDGPEAIGSVLPASPTVAPSDQIYSIALRDRCYGNLRRVRMREVGHFQIRGWLDKAGIFRSHLWKLFSYKWPK</sequence>
<feature type="compositionally biased region" description="Low complexity" evidence="1">
    <location>
        <begin position="145"/>
        <end position="161"/>
    </location>
</feature>
<feature type="compositionally biased region" description="Basic and acidic residues" evidence="1">
    <location>
        <begin position="26"/>
        <end position="42"/>
    </location>
</feature>
<feature type="compositionally biased region" description="Low complexity" evidence="1">
    <location>
        <begin position="43"/>
        <end position="52"/>
    </location>
</feature>
<name>A0A6P5PFL7_MUSCR</name>
<keyword evidence="2" id="KW-1185">Reference proteome</keyword>
<dbReference type="RefSeq" id="XP_021014378.1">
    <property type="nucleotide sequence ID" value="XM_021158719.1"/>
</dbReference>
<proteinExistence type="predicted"/>
<reference evidence="3" key="1">
    <citation type="submission" date="2025-08" db="UniProtKB">
        <authorList>
            <consortium name="RefSeq"/>
        </authorList>
    </citation>
    <scope>IDENTIFICATION</scope>
</reference>
<dbReference type="Proteomes" id="UP000515126">
    <property type="component" value="Chromosome 3"/>
</dbReference>
<organism evidence="2 3">
    <name type="scientific">Mus caroli</name>
    <name type="common">Ryukyu mouse</name>
    <name type="synonym">Ricefield mouse</name>
    <dbReference type="NCBI Taxonomy" id="10089"/>
    <lineage>
        <taxon>Eukaryota</taxon>
        <taxon>Metazoa</taxon>
        <taxon>Chordata</taxon>
        <taxon>Craniata</taxon>
        <taxon>Vertebrata</taxon>
        <taxon>Euteleostomi</taxon>
        <taxon>Mammalia</taxon>
        <taxon>Eutheria</taxon>
        <taxon>Euarchontoglires</taxon>
        <taxon>Glires</taxon>
        <taxon>Rodentia</taxon>
        <taxon>Myomorpha</taxon>
        <taxon>Muroidea</taxon>
        <taxon>Muridae</taxon>
        <taxon>Murinae</taxon>
        <taxon>Mus</taxon>
        <taxon>Mus</taxon>
    </lineage>
</organism>
<protein>
    <submittedName>
        <fullName evidence="3">Uncharacterized protein LOC110291524</fullName>
    </submittedName>
</protein>
<gene>
    <name evidence="3" type="primary">LOC110291524</name>
</gene>
<evidence type="ECO:0000256" key="1">
    <source>
        <dbReference type="SAM" id="MobiDB-lite"/>
    </source>
</evidence>
<dbReference type="AlphaFoldDB" id="A0A6P5PFL7"/>
<accession>A0A6P5PFL7</accession>
<dbReference type="KEGG" id="mcal:110291524"/>
<evidence type="ECO:0000313" key="2">
    <source>
        <dbReference type="Proteomes" id="UP000515126"/>
    </source>
</evidence>
<dbReference type="GeneID" id="110291524"/>
<feature type="compositionally biased region" description="Basic and acidic residues" evidence="1">
    <location>
        <begin position="165"/>
        <end position="181"/>
    </location>
</feature>
<evidence type="ECO:0000313" key="3">
    <source>
        <dbReference type="RefSeq" id="XP_021014378.1"/>
    </source>
</evidence>